<dbReference type="Pfam" id="PF01520">
    <property type="entry name" value="Amidase_3"/>
    <property type="match status" value="1"/>
</dbReference>
<proteinExistence type="predicted"/>
<dbReference type="InterPro" id="IPR002508">
    <property type="entry name" value="MurNAc-LAA_cat"/>
</dbReference>
<accession>A0A7X0HTB0</accession>
<feature type="domain" description="MurNAc-LAA" evidence="1">
    <location>
        <begin position="64"/>
        <end position="176"/>
    </location>
</feature>
<dbReference type="RefSeq" id="WP_184527452.1">
    <property type="nucleotide sequence ID" value="NZ_JACHGK010000011.1"/>
</dbReference>
<dbReference type="PANTHER" id="PTHR30404:SF8">
    <property type="entry name" value="AUTOLYSIN PH-RELATED"/>
    <property type="match status" value="1"/>
</dbReference>
<evidence type="ECO:0000259" key="1">
    <source>
        <dbReference type="SMART" id="SM00646"/>
    </source>
</evidence>
<dbReference type="Gene3D" id="3.40.630.40">
    <property type="entry name" value="Zn-dependent exopeptidases"/>
    <property type="match status" value="1"/>
</dbReference>
<dbReference type="PANTHER" id="PTHR30404">
    <property type="entry name" value="N-ACETYLMURAMOYL-L-ALANINE AMIDASE"/>
    <property type="match status" value="1"/>
</dbReference>
<comment type="caution">
    <text evidence="2">The sequence shown here is derived from an EMBL/GenBank/DDBJ whole genome shotgun (WGS) entry which is preliminary data.</text>
</comment>
<reference evidence="2 3" key="1">
    <citation type="submission" date="2020-08" db="EMBL/GenBank/DDBJ databases">
        <title>Genomic Encyclopedia of Type Strains, Phase IV (KMG-IV): sequencing the most valuable type-strain genomes for metagenomic binning, comparative biology and taxonomic classification.</title>
        <authorList>
            <person name="Goeker M."/>
        </authorList>
    </citation>
    <scope>NUCLEOTIDE SEQUENCE [LARGE SCALE GENOMIC DNA]</scope>
    <source>
        <strain evidence="2 3">DSM 5391</strain>
    </source>
</reference>
<dbReference type="GO" id="GO:0030288">
    <property type="term" value="C:outer membrane-bounded periplasmic space"/>
    <property type="evidence" value="ECO:0007669"/>
    <property type="project" value="TreeGrafter"/>
</dbReference>
<dbReference type="InterPro" id="IPR050695">
    <property type="entry name" value="N-acetylmuramoyl_amidase_3"/>
</dbReference>
<organism evidence="2 3">
    <name type="scientific">Bacillus benzoevorans</name>
    <dbReference type="NCBI Taxonomy" id="1456"/>
    <lineage>
        <taxon>Bacteria</taxon>
        <taxon>Bacillati</taxon>
        <taxon>Bacillota</taxon>
        <taxon>Bacilli</taxon>
        <taxon>Bacillales</taxon>
        <taxon>Bacillaceae</taxon>
        <taxon>Bacillus</taxon>
    </lineage>
</organism>
<dbReference type="AlphaFoldDB" id="A0A7X0HTB0"/>
<name>A0A7X0HTB0_9BACI</name>
<dbReference type="SMART" id="SM00646">
    <property type="entry name" value="Ami_3"/>
    <property type="match status" value="1"/>
</dbReference>
<dbReference type="EC" id="3.5.1.28" evidence="2"/>
<gene>
    <name evidence="2" type="ORF">HNR53_003097</name>
</gene>
<evidence type="ECO:0000313" key="3">
    <source>
        <dbReference type="Proteomes" id="UP000531594"/>
    </source>
</evidence>
<dbReference type="GO" id="GO:0009253">
    <property type="term" value="P:peptidoglycan catabolic process"/>
    <property type="evidence" value="ECO:0007669"/>
    <property type="project" value="InterPro"/>
</dbReference>
<dbReference type="SUPFAM" id="SSF53187">
    <property type="entry name" value="Zn-dependent exopeptidases"/>
    <property type="match status" value="1"/>
</dbReference>
<dbReference type="EMBL" id="JACHGK010000011">
    <property type="protein sequence ID" value="MBB6446438.1"/>
    <property type="molecule type" value="Genomic_DNA"/>
</dbReference>
<sequence length="278" mass="30737">MAAREIELHPGHWYNIGSGANGILNEVTEARKVTKRVYEILQSSGVPSTYFEDNTSSNQNQNLGTLVKHHNADRDGLIVSIHFNASGGTQNKAIGTEVLYYDQRDLAEKISKAISDATGGGLLNRGAKQNKGLAVMAQTYEPAVLIEICFVNSTVDAAIYRRDFEKICQAIAKELASYINIMIEPKQVNAAQAEPEREPQKGEDVMAVAMVDLIGENKLDELAKIYTEARVEGILSSTDWEIFAHNRSLTIGQAIYLATVLDHRRYKNLQALLNQSNE</sequence>
<dbReference type="GO" id="GO:0008745">
    <property type="term" value="F:N-acetylmuramoyl-L-alanine amidase activity"/>
    <property type="evidence" value="ECO:0007669"/>
    <property type="project" value="UniProtKB-EC"/>
</dbReference>
<dbReference type="Proteomes" id="UP000531594">
    <property type="component" value="Unassembled WGS sequence"/>
</dbReference>
<keyword evidence="2" id="KW-0378">Hydrolase</keyword>
<dbReference type="CDD" id="cd02696">
    <property type="entry name" value="MurNAc-LAA"/>
    <property type="match status" value="1"/>
</dbReference>
<evidence type="ECO:0000313" key="2">
    <source>
        <dbReference type="EMBL" id="MBB6446438.1"/>
    </source>
</evidence>
<keyword evidence="3" id="KW-1185">Reference proteome</keyword>
<protein>
    <submittedName>
        <fullName evidence="2">N-acetylmuramoyl-L-alanine amidase</fullName>
        <ecNumber evidence="2">3.5.1.28</ecNumber>
    </submittedName>
</protein>